<keyword evidence="1" id="KW-0812">Transmembrane</keyword>
<dbReference type="RefSeq" id="YP_009513209.1">
    <property type="nucleotide sequence ID" value="NC_039227.1"/>
</dbReference>
<feature type="transmembrane region" description="Helical" evidence="1">
    <location>
        <begin position="42"/>
        <end position="66"/>
    </location>
</feature>
<name>B7U2G2_9VIRU</name>
<dbReference type="KEGG" id="vg:37628700"/>
<evidence type="ECO:0000313" key="2">
    <source>
        <dbReference type="EMBL" id="ACJ60505.2"/>
    </source>
</evidence>
<keyword evidence="1" id="KW-0472">Membrane</keyword>
<evidence type="ECO:0000313" key="3">
    <source>
        <dbReference type="Proteomes" id="UP000235077"/>
    </source>
</evidence>
<feature type="transmembrane region" description="Helical" evidence="1">
    <location>
        <begin position="12"/>
        <end position="36"/>
    </location>
</feature>
<keyword evidence="3" id="KW-1185">Reference proteome</keyword>
<dbReference type="EMBL" id="FJ424610">
    <property type="protein sequence ID" value="ACJ60505.2"/>
    <property type="molecule type" value="Genomic_RNA"/>
</dbReference>
<protein>
    <submittedName>
        <fullName evidence="2">ORF2</fullName>
    </submittedName>
</protein>
<evidence type="ECO:0000256" key="1">
    <source>
        <dbReference type="SAM" id="Phobius"/>
    </source>
</evidence>
<dbReference type="GeneID" id="37628700"/>
<sequence length="119" mass="13446">MWISIPFPLMRMVVLIALVSAFIVTPGAIAVVLFVIHQHLLVFVLLWSTTNCLITWPLNDLCVVWLEPMALNKIIAPFLRMVGGAFATICGVTIMVMLYIVRWRGICCFVSNKIFSDYL</sequence>
<dbReference type="Proteomes" id="UP000235077">
    <property type="component" value="Genome"/>
</dbReference>
<reference evidence="3" key="1">
    <citation type="journal article" date="2009" name="Virology">
        <title>Beet soil-borne mosaic virus RNA-3 is replicated and encapsidated in the presence of BNYVV RNA-1 and -2 and allows long distance movement in Beta macrocarpa.</title>
        <authorList>
            <person name="Ratti C."/>
            <person name="Hleibieh K."/>
            <person name="Bianchi L."/>
            <person name="Schirmer A."/>
            <person name="Autonell C.R."/>
            <person name="Gilmer D."/>
        </authorList>
    </citation>
    <scope>NUCLEOTIDE SEQUENCE [LARGE SCALE GENOMIC DNA]</scope>
</reference>
<feature type="transmembrane region" description="Helical" evidence="1">
    <location>
        <begin position="78"/>
        <end position="101"/>
    </location>
</feature>
<accession>B7U2G2</accession>
<organism evidence="2 3">
    <name type="scientific">Beet soil-borne mosaic virus</name>
    <dbReference type="NCBI Taxonomy" id="76343"/>
    <lineage>
        <taxon>Viruses</taxon>
        <taxon>Riboviria</taxon>
        <taxon>Orthornavirae</taxon>
        <taxon>Kitrinoviricota</taxon>
        <taxon>Alsuviricetes</taxon>
        <taxon>Hepelivirales</taxon>
        <taxon>Benyviridae</taxon>
        <taxon>Benyvirus</taxon>
        <taxon>Benyvirus solibetae</taxon>
    </lineage>
</organism>
<proteinExistence type="predicted"/>
<keyword evidence="1" id="KW-1133">Transmembrane helix</keyword>